<evidence type="ECO:0000313" key="3">
    <source>
        <dbReference type="Proteomes" id="UP001628179"/>
    </source>
</evidence>
<reference evidence="2 3" key="1">
    <citation type="submission" date="2024-09" db="EMBL/GenBank/DDBJ databases">
        <title>Itraconazole resistance in Madurella fahalii resulting from another homologue of gene encoding cytochrome P450 14-alpha sterol demethylase (CYP51).</title>
        <authorList>
            <person name="Yoshioka I."/>
            <person name="Fahal A.H."/>
            <person name="Kaneko S."/>
            <person name="Yaguchi T."/>
        </authorList>
    </citation>
    <scope>NUCLEOTIDE SEQUENCE [LARGE SCALE GENOMIC DNA]</scope>
    <source>
        <strain evidence="2 3">IFM 68171</strain>
    </source>
</reference>
<protein>
    <submittedName>
        <fullName evidence="2">Uncharacterized protein</fullName>
    </submittedName>
</protein>
<feature type="signal peptide" evidence="1">
    <location>
        <begin position="1"/>
        <end position="18"/>
    </location>
</feature>
<accession>A0ABQ0GEC2</accession>
<name>A0ABQ0GEC2_9PEZI</name>
<comment type="caution">
    <text evidence="2">The sequence shown here is derived from an EMBL/GenBank/DDBJ whole genome shotgun (WGS) entry which is preliminary data.</text>
</comment>
<sequence length="99" mass="10713">MKFTTLLATALLPAGLLAAPVVEDVSDITPRTDAASDPSELFQRGSRVCAIVGGASRVNCRAGPSTKYRVEASLSRNSRWEFHCVRSGQCVTINGFRNW</sequence>
<organism evidence="2 3">
    <name type="scientific">Madurella fahalii</name>
    <dbReference type="NCBI Taxonomy" id="1157608"/>
    <lineage>
        <taxon>Eukaryota</taxon>
        <taxon>Fungi</taxon>
        <taxon>Dikarya</taxon>
        <taxon>Ascomycota</taxon>
        <taxon>Pezizomycotina</taxon>
        <taxon>Sordariomycetes</taxon>
        <taxon>Sordariomycetidae</taxon>
        <taxon>Sordariales</taxon>
        <taxon>Sordariales incertae sedis</taxon>
        <taxon>Madurella</taxon>
    </lineage>
</organism>
<evidence type="ECO:0000313" key="2">
    <source>
        <dbReference type="EMBL" id="GAB1316111.1"/>
    </source>
</evidence>
<dbReference type="GeneID" id="98177064"/>
<gene>
    <name evidence="2" type="ORF">MFIFM68171_06321</name>
</gene>
<dbReference type="Proteomes" id="UP001628179">
    <property type="component" value="Unassembled WGS sequence"/>
</dbReference>
<dbReference type="RefSeq" id="XP_070917842.1">
    <property type="nucleotide sequence ID" value="XM_071061741.1"/>
</dbReference>
<keyword evidence="3" id="KW-1185">Reference proteome</keyword>
<feature type="chain" id="PRO_5047280866" evidence="1">
    <location>
        <begin position="19"/>
        <end position="99"/>
    </location>
</feature>
<proteinExistence type="predicted"/>
<evidence type="ECO:0000256" key="1">
    <source>
        <dbReference type="SAM" id="SignalP"/>
    </source>
</evidence>
<dbReference type="EMBL" id="BAAFSV010000003">
    <property type="protein sequence ID" value="GAB1316111.1"/>
    <property type="molecule type" value="Genomic_DNA"/>
</dbReference>
<keyword evidence="1" id="KW-0732">Signal</keyword>